<evidence type="ECO:0000256" key="1">
    <source>
        <dbReference type="SAM" id="MobiDB-lite"/>
    </source>
</evidence>
<evidence type="ECO:0000313" key="2">
    <source>
        <dbReference type="EMBL" id="AWI84275.1"/>
    </source>
</evidence>
<proteinExistence type="predicted"/>
<feature type="compositionally biased region" description="Polar residues" evidence="1">
    <location>
        <begin position="1"/>
        <end position="21"/>
    </location>
</feature>
<gene>
    <name evidence="2" type="ORF">CEW88_11615</name>
</gene>
<feature type="compositionally biased region" description="Basic and acidic residues" evidence="1">
    <location>
        <begin position="25"/>
        <end position="37"/>
    </location>
</feature>
<dbReference type="AlphaFoldDB" id="A0A2U8HHP7"/>
<feature type="region of interest" description="Disordered" evidence="1">
    <location>
        <begin position="1"/>
        <end position="41"/>
    </location>
</feature>
<organism evidence="2 3">
    <name type="scientific">Alloyangia pacifica</name>
    <dbReference type="NCBI Taxonomy" id="311180"/>
    <lineage>
        <taxon>Bacteria</taxon>
        <taxon>Pseudomonadati</taxon>
        <taxon>Pseudomonadota</taxon>
        <taxon>Alphaproteobacteria</taxon>
        <taxon>Rhodobacterales</taxon>
        <taxon>Roseobacteraceae</taxon>
        <taxon>Alloyangia</taxon>
    </lineage>
</organism>
<name>A0A2U8HHP7_9RHOB</name>
<accession>A0A2U8HHP7</accession>
<protein>
    <submittedName>
        <fullName evidence="2">Uncharacterized protein</fullName>
    </submittedName>
</protein>
<dbReference type="RefSeq" id="WP_108966966.1">
    <property type="nucleotide sequence ID" value="NZ_CP022189.1"/>
</dbReference>
<evidence type="ECO:0000313" key="3">
    <source>
        <dbReference type="Proteomes" id="UP000244915"/>
    </source>
</evidence>
<dbReference type="Proteomes" id="UP000244915">
    <property type="component" value="Chromosome 1"/>
</dbReference>
<dbReference type="EMBL" id="CP022189">
    <property type="protein sequence ID" value="AWI84275.1"/>
    <property type="molecule type" value="Genomic_DNA"/>
</dbReference>
<reference evidence="2 3" key="1">
    <citation type="submission" date="2017-06" db="EMBL/GenBank/DDBJ databases">
        <title>Yangia sp. YSBP01 complete genome sequence.</title>
        <authorList>
            <person name="Woo J.-H."/>
            <person name="Kim H.-S."/>
        </authorList>
    </citation>
    <scope>NUCLEOTIDE SEQUENCE [LARGE SCALE GENOMIC DNA]</scope>
    <source>
        <strain evidence="2 3">YSBP01</strain>
    </source>
</reference>
<sequence length="131" mass="14347">MGMSGFVTNPDGSVTFPSGKTLTRKQIEEQNERRANDRTPVTRAELTRSEKALLEAIGEVLKAERRFTDECLAPLRDAIKDLSGREVLTGAARLISDGNAKALSSAIEPALHRRAVILDGTPPDWLQGMFQ</sequence>
<dbReference type="KEGG" id="ypac:CEW88_11615"/>